<dbReference type="EMBL" id="SRHE01000603">
    <property type="protein sequence ID" value="TWW08569.1"/>
    <property type="molecule type" value="Genomic_DNA"/>
</dbReference>
<comment type="caution">
    <text evidence="1">The sequence shown here is derived from an EMBL/GenBank/DDBJ whole genome shotgun (WGS) entry which is preliminary data.</text>
</comment>
<evidence type="ECO:0000313" key="2">
    <source>
        <dbReference type="Proteomes" id="UP000321083"/>
    </source>
</evidence>
<accession>A0A5C6M394</accession>
<gene>
    <name evidence="1" type="ORF">E3A20_23040</name>
</gene>
<keyword evidence="2" id="KW-1185">Reference proteome</keyword>
<name>A0A5C6M394_9PLAN</name>
<organism evidence="1 2">
    <name type="scientific">Planctomyces bekefii</name>
    <dbReference type="NCBI Taxonomy" id="1653850"/>
    <lineage>
        <taxon>Bacteria</taxon>
        <taxon>Pseudomonadati</taxon>
        <taxon>Planctomycetota</taxon>
        <taxon>Planctomycetia</taxon>
        <taxon>Planctomycetales</taxon>
        <taxon>Planctomycetaceae</taxon>
        <taxon>Planctomyces</taxon>
    </lineage>
</organism>
<reference evidence="1 2" key="1">
    <citation type="submission" date="2019-08" db="EMBL/GenBank/DDBJ databases">
        <title>100 year-old enigma solved: identification of Planctomyces bekefii, the type genus and species of the phylum Planctomycetes.</title>
        <authorList>
            <person name="Svetlana D.N."/>
            <person name="Overmann J."/>
        </authorList>
    </citation>
    <scope>NUCLEOTIDE SEQUENCE [LARGE SCALE GENOMIC DNA]</scope>
    <source>
        <strain evidence="1">Phe10_nw2017</strain>
    </source>
</reference>
<feature type="non-terminal residue" evidence="1">
    <location>
        <position position="50"/>
    </location>
</feature>
<sequence>MHDDDLIKGQIGVQFCGTACDGRRGLQGVQYGRGDRVSGVGLVAKLISDR</sequence>
<dbReference type="AlphaFoldDB" id="A0A5C6M394"/>
<dbReference type="Proteomes" id="UP000321083">
    <property type="component" value="Unassembled WGS sequence"/>
</dbReference>
<protein>
    <submittedName>
        <fullName evidence="1">Uncharacterized protein</fullName>
    </submittedName>
</protein>
<reference evidence="1 2" key="2">
    <citation type="submission" date="2019-08" db="EMBL/GenBank/DDBJ databases">
        <authorList>
            <person name="Henke P."/>
        </authorList>
    </citation>
    <scope>NUCLEOTIDE SEQUENCE [LARGE SCALE GENOMIC DNA]</scope>
    <source>
        <strain evidence="1">Phe10_nw2017</strain>
    </source>
</reference>
<proteinExistence type="predicted"/>
<evidence type="ECO:0000313" key="1">
    <source>
        <dbReference type="EMBL" id="TWW08569.1"/>
    </source>
</evidence>